<keyword evidence="2" id="KW-1185">Reference proteome</keyword>
<protein>
    <submittedName>
        <fullName evidence="1">Uncharacterized protein</fullName>
    </submittedName>
</protein>
<dbReference type="EMBL" id="JABELD010000109">
    <property type="protein sequence ID" value="MBU2739526.1"/>
    <property type="molecule type" value="Genomic_DNA"/>
</dbReference>
<comment type="caution">
    <text evidence="1">The sequence shown here is derived from an EMBL/GenBank/DDBJ whole genome shotgun (WGS) entry which is preliminary data.</text>
</comment>
<gene>
    <name evidence="1" type="ORF">HJG40_12185</name>
</gene>
<reference evidence="1 2" key="1">
    <citation type="journal article" date="2021" name="ISME J.">
        <title>Genomic evolution of the class Acidithiobacillia: deep-branching Proteobacteria living in extreme acidic conditions.</title>
        <authorList>
            <person name="Moya-Beltran A."/>
            <person name="Beard S."/>
            <person name="Rojas-Villalobos C."/>
            <person name="Issotta F."/>
            <person name="Gallardo Y."/>
            <person name="Ulloa R."/>
            <person name="Giaveno A."/>
            <person name="Degli Esposti M."/>
            <person name="Johnson D.B."/>
            <person name="Quatrini R."/>
        </authorList>
    </citation>
    <scope>NUCLEOTIDE SEQUENCE [LARGE SCALE GENOMIC DNA]</scope>
    <source>
        <strain evidence="1 2">ATCC 19703</strain>
    </source>
</reference>
<evidence type="ECO:0000313" key="2">
    <source>
        <dbReference type="Proteomes" id="UP001197028"/>
    </source>
</evidence>
<name>A0ABS5ZSF9_9PROT</name>
<evidence type="ECO:0000313" key="1">
    <source>
        <dbReference type="EMBL" id="MBU2739526.1"/>
    </source>
</evidence>
<dbReference type="RefSeq" id="WP_215864429.1">
    <property type="nucleotide sequence ID" value="NZ_JABELD010000109.1"/>
</dbReference>
<accession>A0ABS5ZSF9</accession>
<proteinExistence type="predicted"/>
<organism evidence="1 2">
    <name type="scientific">Acidithiobacillus concretivorus</name>
    <dbReference type="NCBI Taxonomy" id="3063952"/>
    <lineage>
        <taxon>Bacteria</taxon>
        <taxon>Pseudomonadati</taxon>
        <taxon>Pseudomonadota</taxon>
        <taxon>Acidithiobacillia</taxon>
        <taxon>Acidithiobacillales</taxon>
        <taxon>Acidithiobacillaceae</taxon>
        <taxon>Acidithiobacillus</taxon>
    </lineage>
</organism>
<dbReference type="Proteomes" id="UP001197028">
    <property type="component" value="Unassembled WGS sequence"/>
</dbReference>
<sequence length="75" mass="8295">MLTQIAESAKVYGTAHRANMDHYLGIPTGTTKISTVQQSIRRLMGRGVIANSGESGLYSIEDPTFLAWIRKNEKI</sequence>